<dbReference type="STRING" id="1280514.AXFE_32850"/>
<organism evidence="3 4">
    <name type="scientific">Acidithrix ferrooxidans</name>
    <dbReference type="NCBI Taxonomy" id="1280514"/>
    <lineage>
        <taxon>Bacteria</taxon>
        <taxon>Bacillati</taxon>
        <taxon>Actinomycetota</taxon>
        <taxon>Acidimicrobiia</taxon>
        <taxon>Acidimicrobiales</taxon>
        <taxon>Acidimicrobiaceae</taxon>
        <taxon>Acidithrix</taxon>
    </lineage>
</organism>
<dbReference type="InterPro" id="IPR036397">
    <property type="entry name" value="RNaseH_sf"/>
</dbReference>
<dbReference type="GO" id="GO:0008408">
    <property type="term" value="F:3'-5' exonuclease activity"/>
    <property type="evidence" value="ECO:0007669"/>
    <property type="project" value="TreeGrafter"/>
</dbReference>
<dbReference type="OrthoDB" id="3928741at2"/>
<dbReference type="Gene3D" id="3.40.50.10190">
    <property type="entry name" value="BRCT domain"/>
    <property type="match status" value="1"/>
</dbReference>
<keyword evidence="4" id="KW-1185">Reference proteome</keyword>
<reference evidence="3 4" key="1">
    <citation type="submission" date="2015-01" db="EMBL/GenBank/DDBJ databases">
        <title>Draft genome of the acidophilic iron oxidizer Acidithrix ferrooxidans strain Py-F3.</title>
        <authorList>
            <person name="Poehlein A."/>
            <person name="Eisen S."/>
            <person name="Schloemann M."/>
            <person name="Johnson B.D."/>
            <person name="Daniel R."/>
            <person name="Muehling M."/>
        </authorList>
    </citation>
    <scope>NUCLEOTIDE SEQUENCE [LARGE SCALE GENOMIC DNA]</scope>
    <source>
        <strain evidence="3 4">Py-F3</strain>
    </source>
</reference>
<dbReference type="InterPro" id="IPR013520">
    <property type="entry name" value="Ribonucl_H"/>
</dbReference>
<dbReference type="FunFam" id="3.30.420.10:FF:000045">
    <property type="entry name" value="3'-5' exonuclease DinG"/>
    <property type="match status" value="1"/>
</dbReference>
<proteinExistence type="predicted"/>
<dbReference type="InterPro" id="IPR012337">
    <property type="entry name" value="RNaseH-like_sf"/>
</dbReference>
<dbReference type="SMART" id="SM00479">
    <property type="entry name" value="EXOIII"/>
    <property type="match status" value="1"/>
</dbReference>
<keyword evidence="1" id="KW-0378">Hydrolase</keyword>
<dbReference type="SUPFAM" id="SSF53098">
    <property type="entry name" value="Ribonuclease H-like"/>
    <property type="match status" value="1"/>
</dbReference>
<dbReference type="RefSeq" id="WP_052606936.1">
    <property type="nucleotide sequence ID" value="NZ_JXYS01000114.1"/>
</dbReference>
<evidence type="ECO:0000256" key="1">
    <source>
        <dbReference type="ARBA" id="ARBA00022839"/>
    </source>
</evidence>
<gene>
    <name evidence="3" type="ORF">AXFE_32850</name>
</gene>
<name>A0A0D8HFS0_9ACTN</name>
<dbReference type="PANTHER" id="PTHR30231">
    <property type="entry name" value="DNA POLYMERASE III SUBUNIT EPSILON"/>
    <property type="match status" value="1"/>
</dbReference>
<dbReference type="CDD" id="cd06127">
    <property type="entry name" value="DEDDh"/>
    <property type="match status" value="1"/>
</dbReference>
<sequence>METARPISHTNSPTRSPEKIAAKVAVVDTETTGLYRDDRIVEVGIVLLDSQTCEIFDEFETLVNPGRDVGPTRIHGITASMVAAAPSFDEIVYEVADRLNGYILSAHNLAFDQRMIDSEFTRAGAIFEPGRGLCTLSLSRMRLDLACQEYGIPLKSAHRALDDARAAAQLLMRSLESGANKLLSSACEPATISLGHLHKPTYGLAITRDDVAQVTEVVRLQEAHRLEIVCDDPTLLPYLDLLGLALDDLVLTEQEVRELNNEALSLGLSPNQISLAHEQAFTSLMADVGSGNSATEIQLMKVLAPRLGINDRSMFATHMSKLSAELTPTVCFTGDIFIKGHFVERSKLEQLALAAGWRVDGTVTKKRCTLLVGDVNSQSSKMEKARQLGIKIASGDQFAGLIGL</sequence>
<dbReference type="Proteomes" id="UP000032360">
    <property type="component" value="Unassembled WGS sequence"/>
</dbReference>
<feature type="domain" description="Exonuclease" evidence="2">
    <location>
        <begin position="23"/>
        <end position="180"/>
    </location>
</feature>
<keyword evidence="1" id="KW-0540">Nuclease</keyword>
<dbReference type="InterPro" id="IPR036420">
    <property type="entry name" value="BRCT_dom_sf"/>
</dbReference>
<dbReference type="GO" id="GO:0045004">
    <property type="term" value="P:DNA replication proofreading"/>
    <property type="evidence" value="ECO:0007669"/>
    <property type="project" value="TreeGrafter"/>
</dbReference>
<dbReference type="Gene3D" id="3.30.420.10">
    <property type="entry name" value="Ribonuclease H-like superfamily/Ribonuclease H"/>
    <property type="match status" value="1"/>
</dbReference>
<dbReference type="GO" id="GO:0003676">
    <property type="term" value="F:nucleic acid binding"/>
    <property type="evidence" value="ECO:0007669"/>
    <property type="project" value="InterPro"/>
</dbReference>
<accession>A0A0D8HFS0</accession>
<protein>
    <recommendedName>
        <fullName evidence="2">Exonuclease domain-containing protein</fullName>
    </recommendedName>
</protein>
<comment type="caution">
    <text evidence="3">The sequence shown here is derived from an EMBL/GenBank/DDBJ whole genome shotgun (WGS) entry which is preliminary data.</text>
</comment>
<evidence type="ECO:0000313" key="3">
    <source>
        <dbReference type="EMBL" id="KJF15881.1"/>
    </source>
</evidence>
<dbReference type="PANTHER" id="PTHR30231:SF37">
    <property type="entry name" value="EXODEOXYRIBONUCLEASE 10"/>
    <property type="match status" value="1"/>
</dbReference>
<dbReference type="EMBL" id="JXYS01000114">
    <property type="protein sequence ID" value="KJF15881.1"/>
    <property type="molecule type" value="Genomic_DNA"/>
</dbReference>
<evidence type="ECO:0000259" key="2">
    <source>
        <dbReference type="SMART" id="SM00479"/>
    </source>
</evidence>
<dbReference type="Pfam" id="PF00929">
    <property type="entry name" value="RNase_T"/>
    <property type="match status" value="1"/>
</dbReference>
<dbReference type="AlphaFoldDB" id="A0A0D8HFS0"/>
<dbReference type="GO" id="GO:0005829">
    <property type="term" value="C:cytosol"/>
    <property type="evidence" value="ECO:0007669"/>
    <property type="project" value="TreeGrafter"/>
</dbReference>
<keyword evidence="1" id="KW-0269">Exonuclease</keyword>
<evidence type="ECO:0000313" key="4">
    <source>
        <dbReference type="Proteomes" id="UP000032360"/>
    </source>
</evidence>
<dbReference type="SUPFAM" id="SSF52113">
    <property type="entry name" value="BRCT domain"/>
    <property type="match status" value="1"/>
</dbReference>